<comment type="caution">
    <text evidence="2">The sequence shown here is derived from an EMBL/GenBank/DDBJ whole genome shotgun (WGS) entry which is preliminary data.</text>
</comment>
<accession>S3J4H1</accession>
<proteinExistence type="predicted"/>
<dbReference type="EMBL" id="ATDT01000004">
    <property type="protein sequence ID" value="EPF20115.1"/>
    <property type="molecule type" value="Genomic_DNA"/>
</dbReference>
<keyword evidence="1" id="KW-0812">Transmembrane</keyword>
<feature type="transmembrane region" description="Helical" evidence="1">
    <location>
        <begin position="41"/>
        <end position="62"/>
    </location>
</feature>
<evidence type="ECO:0000313" key="3">
    <source>
        <dbReference type="Proteomes" id="UP000014585"/>
    </source>
</evidence>
<gene>
    <name evidence="2" type="ORF">HMPREF0201_00715</name>
</gene>
<dbReference type="HOGENOM" id="CLU_2205899_0_0_6"/>
<keyword evidence="1" id="KW-1133">Transmembrane helix</keyword>
<feature type="transmembrane region" description="Helical" evidence="1">
    <location>
        <begin position="82"/>
        <end position="102"/>
    </location>
</feature>
<keyword evidence="1" id="KW-0472">Membrane</keyword>
<evidence type="ECO:0000313" key="2">
    <source>
        <dbReference type="EMBL" id="EPF20115.1"/>
    </source>
</evidence>
<protein>
    <submittedName>
        <fullName evidence="2">Uncharacterized protein</fullName>
    </submittedName>
</protein>
<feature type="transmembrane region" description="Helical" evidence="1">
    <location>
        <begin position="16"/>
        <end position="35"/>
    </location>
</feature>
<evidence type="ECO:0000256" key="1">
    <source>
        <dbReference type="SAM" id="Phobius"/>
    </source>
</evidence>
<organism evidence="2 3">
    <name type="scientific">Cedecea davisae DSM 4568</name>
    <dbReference type="NCBI Taxonomy" id="566551"/>
    <lineage>
        <taxon>Bacteria</taxon>
        <taxon>Pseudomonadati</taxon>
        <taxon>Pseudomonadota</taxon>
        <taxon>Gammaproteobacteria</taxon>
        <taxon>Enterobacterales</taxon>
        <taxon>Enterobacteriaceae</taxon>
        <taxon>Cedecea</taxon>
    </lineage>
</organism>
<dbReference type="Proteomes" id="UP000014585">
    <property type="component" value="Unassembled WGS sequence"/>
</dbReference>
<name>S3J4H1_9ENTR</name>
<reference evidence="2 3" key="1">
    <citation type="submission" date="2013-04" db="EMBL/GenBank/DDBJ databases">
        <authorList>
            <person name="Weinstock G."/>
            <person name="Sodergren E."/>
            <person name="Lobos E.A."/>
            <person name="Fulton L."/>
            <person name="Fulton R."/>
            <person name="Courtney L."/>
            <person name="Fronick C."/>
            <person name="O'Laughlin M."/>
            <person name="Godfrey J."/>
            <person name="Wilson R.M."/>
            <person name="Miner T."/>
            <person name="Farmer C."/>
            <person name="Delehaunty K."/>
            <person name="Cordes M."/>
            <person name="Minx P."/>
            <person name="Tomlinson C."/>
            <person name="Chen J."/>
            <person name="Wollam A."/>
            <person name="Pepin K.H."/>
            <person name="Palsikar V.B."/>
            <person name="Zhang X."/>
            <person name="Suruliraj S."/>
            <person name="Perna N.T."/>
            <person name="Plunkett G."/>
            <person name="Warren W."/>
            <person name="Mitreva M."/>
            <person name="Mardis E.R."/>
            <person name="Wilson R.K."/>
        </authorList>
    </citation>
    <scope>NUCLEOTIDE SEQUENCE [LARGE SCALE GENOMIC DNA]</scope>
    <source>
        <strain evidence="2 3">DSM 4568</strain>
    </source>
</reference>
<sequence length="107" mass="11871">MNKEVQKLVENTLKDVLLGNTAITFLFAVPLAYIARNGLGVAIWVITLFIAPALCGVGAWIVSRVLNHANAFFNSRWIKRGYVIYVLMSAECLVIYSISQIVKSLVK</sequence>
<dbReference type="AlphaFoldDB" id="S3J4H1"/>